<dbReference type="InterPro" id="IPR036388">
    <property type="entry name" value="WH-like_DNA-bd_sf"/>
</dbReference>
<keyword evidence="7" id="KW-1185">Reference proteome</keyword>
<dbReference type="SUPFAM" id="SSF46785">
    <property type="entry name" value="Winged helix' DNA-binding domain"/>
    <property type="match status" value="1"/>
</dbReference>
<name>A0A6P1MG62_9FIRM</name>
<reference evidence="6 7" key="1">
    <citation type="submission" date="2020-01" db="EMBL/GenBank/DDBJ databases">
        <title>Genomic analysis of Aminipila sp. CBA3637.</title>
        <authorList>
            <person name="Kim Y.B."/>
            <person name="Roh S.W."/>
        </authorList>
    </citation>
    <scope>NUCLEOTIDE SEQUENCE [LARGE SCALE GENOMIC DNA]</scope>
    <source>
        <strain evidence="6 7">CBA3637</strain>
    </source>
</reference>
<evidence type="ECO:0000259" key="5">
    <source>
        <dbReference type="PROSITE" id="PS50931"/>
    </source>
</evidence>
<dbReference type="InterPro" id="IPR000847">
    <property type="entry name" value="LysR_HTH_N"/>
</dbReference>
<dbReference type="CDD" id="cd05466">
    <property type="entry name" value="PBP2_LTTR_substrate"/>
    <property type="match status" value="1"/>
</dbReference>
<evidence type="ECO:0000313" key="6">
    <source>
        <dbReference type="EMBL" id="QHI71008.1"/>
    </source>
</evidence>
<gene>
    <name evidence="6" type="ORF">Ami3637_00185</name>
</gene>
<proteinExistence type="inferred from homology"/>
<dbReference type="Gene3D" id="1.10.10.10">
    <property type="entry name" value="Winged helix-like DNA-binding domain superfamily/Winged helix DNA-binding domain"/>
    <property type="match status" value="1"/>
</dbReference>
<comment type="similarity">
    <text evidence="1">Belongs to the LysR transcriptional regulatory family.</text>
</comment>
<dbReference type="RefSeq" id="WP_162360786.1">
    <property type="nucleotide sequence ID" value="NZ_CP047591.1"/>
</dbReference>
<dbReference type="InterPro" id="IPR036390">
    <property type="entry name" value="WH_DNA-bd_sf"/>
</dbReference>
<evidence type="ECO:0000313" key="7">
    <source>
        <dbReference type="Proteomes" id="UP000463883"/>
    </source>
</evidence>
<protein>
    <submittedName>
        <fullName evidence="6">LysR family transcriptional regulator</fullName>
    </submittedName>
</protein>
<feature type="domain" description="HTH lysR-type" evidence="5">
    <location>
        <begin position="1"/>
        <end position="58"/>
    </location>
</feature>
<dbReference type="PROSITE" id="PS50931">
    <property type="entry name" value="HTH_LYSR"/>
    <property type="match status" value="1"/>
</dbReference>
<dbReference type="GO" id="GO:0003700">
    <property type="term" value="F:DNA-binding transcription factor activity"/>
    <property type="evidence" value="ECO:0007669"/>
    <property type="project" value="InterPro"/>
</dbReference>
<keyword evidence="4" id="KW-0804">Transcription</keyword>
<dbReference type="AlphaFoldDB" id="A0A6P1MG62"/>
<dbReference type="PANTHER" id="PTHR30419">
    <property type="entry name" value="HTH-TYPE TRANSCRIPTIONAL REGULATOR YBHD"/>
    <property type="match status" value="1"/>
</dbReference>
<keyword evidence="3" id="KW-0238">DNA-binding</keyword>
<organism evidence="6 7">
    <name type="scientific">Aminipila terrae</name>
    <dbReference type="NCBI Taxonomy" id="2697030"/>
    <lineage>
        <taxon>Bacteria</taxon>
        <taxon>Bacillati</taxon>
        <taxon>Bacillota</taxon>
        <taxon>Clostridia</taxon>
        <taxon>Peptostreptococcales</taxon>
        <taxon>Anaerovoracaceae</taxon>
        <taxon>Aminipila</taxon>
    </lineage>
</organism>
<dbReference type="EMBL" id="CP047591">
    <property type="protein sequence ID" value="QHI71008.1"/>
    <property type="molecule type" value="Genomic_DNA"/>
</dbReference>
<dbReference type="PRINTS" id="PR00039">
    <property type="entry name" value="HTHLYSR"/>
</dbReference>
<dbReference type="Pfam" id="PF03466">
    <property type="entry name" value="LysR_substrate"/>
    <property type="match status" value="1"/>
</dbReference>
<dbReference type="Pfam" id="PF00126">
    <property type="entry name" value="HTH_1"/>
    <property type="match status" value="1"/>
</dbReference>
<evidence type="ECO:0000256" key="2">
    <source>
        <dbReference type="ARBA" id="ARBA00023015"/>
    </source>
</evidence>
<evidence type="ECO:0000256" key="1">
    <source>
        <dbReference type="ARBA" id="ARBA00009437"/>
    </source>
</evidence>
<sequence length="290" mass="32934">MDIKQLNYFLAIIEEGSITKAAERLHIAQPPLSHQLKLLEEELEIKLIERTTKKLQITGAGELLQYRAEQILQLVETTINELKNYNKEFLGVLSVGTVPSSGGILLPELLYSFHEKYPSLNFQIREGDTYRILDMLTKGIIDIGIVRTPFNSEIFESISLPFDPMMAISKDDFYLQGENEFISVTNLINVPLIIDRRFELMIVSSCKKAGFKPRILCECDDVRSIISWAETGMGVGIVPKPATGLISNPNIICREINELSLETRTTLLWLKDRHLSYIAKEFLQVFEAVV</sequence>
<dbReference type="PANTHER" id="PTHR30419:SF28">
    <property type="entry name" value="HTH-TYPE TRANSCRIPTIONAL REGULATOR BSDA"/>
    <property type="match status" value="1"/>
</dbReference>
<accession>A0A6P1MG62</accession>
<dbReference type="Gene3D" id="3.40.190.290">
    <property type="match status" value="1"/>
</dbReference>
<evidence type="ECO:0000256" key="4">
    <source>
        <dbReference type="ARBA" id="ARBA00023163"/>
    </source>
</evidence>
<dbReference type="GO" id="GO:0005829">
    <property type="term" value="C:cytosol"/>
    <property type="evidence" value="ECO:0007669"/>
    <property type="project" value="TreeGrafter"/>
</dbReference>
<evidence type="ECO:0000256" key="3">
    <source>
        <dbReference type="ARBA" id="ARBA00023125"/>
    </source>
</evidence>
<dbReference type="Proteomes" id="UP000463883">
    <property type="component" value="Chromosome"/>
</dbReference>
<dbReference type="GO" id="GO:0003677">
    <property type="term" value="F:DNA binding"/>
    <property type="evidence" value="ECO:0007669"/>
    <property type="project" value="UniProtKB-KW"/>
</dbReference>
<dbReference type="SUPFAM" id="SSF53850">
    <property type="entry name" value="Periplasmic binding protein-like II"/>
    <property type="match status" value="1"/>
</dbReference>
<dbReference type="FunFam" id="1.10.10.10:FF:000001">
    <property type="entry name" value="LysR family transcriptional regulator"/>
    <property type="match status" value="1"/>
</dbReference>
<dbReference type="InterPro" id="IPR005119">
    <property type="entry name" value="LysR_subst-bd"/>
</dbReference>
<dbReference type="InterPro" id="IPR050950">
    <property type="entry name" value="HTH-type_LysR_regulators"/>
</dbReference>
<keyword evidence="2" id="KW-0805">Transcription regulation</keyword>
<dbReference type="KEGG" id="amic:Ami3637_00185"/>